<keyword evidence="7" id="KW-1185">Reference proteome</keyword>
<keyword evidence="1 4" id="KW-0732">Signal</keyword>
<feature type="signal peptide" evidence="4">
    <location>
        <begin position="1"/>
        <end position="29"/>
    </location>
</feature>
<evidence type="ECO:0000256" key="2">
    <source>
        <dbReference type="SAM" id="MobiDB-lite"/>
    </source>
</evidence>
<gene>
    <name evidence="6" type="ORF">Val02_08300</name>
</gene>
<evidence type="ECO:0000256" key="3">
    <source>
        <dbReference type="SAM" id="Phobius"/>
    </source>
</evidence>
<keyword evidence="3" id="KW-0472">Membrane</keyword>
<dbReference type="PANTHER" id="PTHR34823:SF1">
    <property type="entry name" value="CHITIN-BINDING TYPE-4 DOMAIN-CONTAINING PROTEIN"/>
    <property type="match status" value="1"/>
</dbReference>
<dbReference type="PANTHER" id="PTHR34823">
    <property type="entry name" value="GLCNAC-BINDING PROTEIN A"/>
    <property type="match status" value="1"/>
</dbReference>
<dbReference type="InterPro" id="IPR014756">
    <property type="entry name" value="Ig_E-set"/>
</dbReference>
<accession>A0A8J4DN17</accession>
<protein>
    <recommendedName>
        <fullName evidence="5">Chitin-binding type-4 domain-containing protein</fullName>
    </recommendedName>
</protein>
<feature type="region of interest" description="Disordered" evidence="2">
    <location>
        <begin position="212"/>
        <end position="247"/>
    </location>
</feature>
<comment type="caution">
    <text evidence="6">The sequence shown here is derived from an EMBL/GenBank/DDBJ whole genome shotgun (WGS) entry which is preliminary data.</text>
</comment>
<evidence type="ECO:0000313" key="7">
    <source>
        <dbReference type="Proteomes" id="UP000619260"/>
    </source>
</evidence>
<dbReference type="EMBL" id="BOPF01000002">
    <property type="protein sequence ID" value="GIJ43944.1"/>
    <property type="molecule type" value="Genomic_DNA"/>
</dbReference>
<dbReference type="Pfam" id="PF03067">
    <property type="entry name" value="LPMO_10"/>
    <property type="match status" value="1"/>
</dbReference>
<dbReference type="Gene3D" id="2.70.50.50">
    <property type="entry name" value="chitin-binding protein cbp21"/>
    <property type="match status" value="1"/>
</dbReference>
<feature type="domain" description="Chitin-binding type-4" evidence="5">
    <location>
        <begin position="28"/>
        <end position="203"/>
    </location>
</feature>
<organism evidence="6 7">
    <name type="scientific">Virgisporangium aliadipatigenens</name>
    <dbReference type="NCBI Taxonomy" id="741659"/>
    <lineage>
        <taxon>Bacteria</taxon>
        <taxon>Bacillati</taxon>
        <taxon>Actinomycetota</taxon>
        <taxon>Actinomycetes</taxon>
        <taxon>Micromonosporales</taxon>
        <taxon>Micromonosporaceae</taxon>
        <taxon>Virgisporangium</taxon>
    </lineage>
</organism>
<dbReference type="AlphaFoldDB" id="A0A8J4DN17"/>
<sequence length="293" mass="30095">MTAIRRAALLAGVPLMIIALTGVPARAHGAPTAPLSRAAECGPDGRHRTGPACAAAIEASGGGKLDWDNLRVAGVNGKDRQKIPDGKLCSAGLSRFAGLDLPRGDWPTTALTPGAAFTFTYRTTIPHKGTFRMYATNEGWSPTSGLHWGDLPAEPFLSVTDPPIRDGAYVMNGRLPKRTGRHLIYTIWQNSSSPDTYYSCSDVDFGAAPAAAPLPSSPAPSAGPAPSESAAAVAPSSEPASEPAVVDAAPSAEALRRTSGTGAALPITAGAVGLALVAGLGAWARLRRRRTGT</sequence>
<dbReference type="InterPro" id="IPR004302">
    <property type="entry name" value="Cellulose/chitin-bd_N"/>
</dbReference>
<name>A0A8J4DN17_9ACTN</name>
<proteinExistence type="predicted"/>
<dbReference type="RefSeq" id="WP_239152188.1">
    <property type="nucleotide sequence ID" value="NZ_BOPF01000002.1"/>
</dbReference>
<evidence type="ECO:0000313" key="6">
    <source>
        <dbReference type="EMBL" id="GIJ43944.1"/>
    </source>
</evidence>
<feature type="compositionally biased region" description="Low complexity" evidence="2">
    <location>
        <begin position="224"/>
        <end position="246"/>
    </location>
</feature>
<evidence type="ECO:0000259" key="5">
    <source>
        <dbReference type="Pfam" id="PF03067"/>
    </source>
</evidence>
<feature type="transmembrane region" description="Helical" evidence="3">
    <location>
        <begin position="263"/>
        <end position="284"/>
    </location>
</feature>
<reference evidence="6" key="1">
    <citation type="submission" date="2021-01" db="EMBL/GenBank/DDBJ databases">
        <title>Whole genome shotgun sequence of Virgisporangium aliadipatigenens NBRC 105644.</title>
        <authorList>
            <person name="Komaki H."/>
            <person name="Tamura T."/>
        </authorList>
    </citation>
    <scope>NUCLEOTIDE SEQUENCE</scope>
    <source>
        <strain evidence="6">NBRC 105644</strain>
    </source>
</reference>
<keyword evidence="3" id="KW-0812">Transmembrane</keyword>
<dbReference type="InterPro" id="IPR051024">
    <property type="entry name" value="GlcNAc_Chitin_IntDeg"/>
</dbReference>
<evidence type="ECO:0000256" key="1">
    <source>
        <dbReference type="ARBA" id="ARBA00022729"/>
    </source>
</evidence>
<dbReference type="CDD" id="cd21177">
    <property type="entry name" value="LPMO_AA10"/>
    <property type="match status" value="1"/>
</dbReference>
<keyword evidence="3" id="KW-1133">Transmembrane helix</keyword>
<feature type="chain" id="PRO_5038387066" description="Chitin-binding type-4 domain-containing protein" evidence="4">
    <location>
        <begin position="30"/>
        <end position="293"/>
    </location>
</feature>
<dbReference type="SUPFAM" id="SSF81296">
    <property type="entry name" value="E set domains"/>
    <property type="match status" value="1"/>
</dbReference>
<evidence type="ECO:0000256" key="4">
    <source>
        <dbReference type="SAM" id="SignalP"/>
    </source>
</evidence>
<dbReference type="Proteomes" id="UP000619260">
    <property type="component" value="Unassembled WGS sequence"/>
</dbReference>